<organism evidence="1 2">
    <name type="scientific">Marasmius crinis-equi</name>
    <dbReference type="NCBI Taxonomy" id="585013"/>
    <lineage>
        <taxon>Eukaryota</taxon>
        <taxon>Fungi</taxon>
        <taxon>Dikarya</taxon>
        <taxon>Basidiomycota</taxon>
        <taxon>Agaricomycotina</taxon>
        <taxon>Agaricomycetes</taxon>
        <taxon>Agaricomycetidae</taxon>
        <taxon>Agaricales</taxon>
        <taxon>Marasmiineae</taxon>
        <taxon>Marasmiaceae</taxon>
        <taxon>Marasmius</taxon>
    </lineage>
</organism>
<reference evidence="1 2" key="1">
    <citation type="submission" date="2024-02" db="EMBL/GenBank/DDBJ databases">
        <title>A draft genome for the cacao thread blight pathogen Marasmius crinis-equi.</title>
        <authorList>
            <person name="Cohen S.P."/>
            <person name="Baruah I.K."/>
            <person name="Amoako-Attah I."/>
            <person name="Bukari Y."/>
            <person name="Meinhardt L.W."/>
            <person name="Bailey B.A."/>
        </authorList>
    </citation>
    <scope>NUCLEOTIDE SEQUENCE [LARGE SCALE GENOMIC DNA]</scope>
    <source>
        <strain evidence="1 2">GH-76</strain>
    </source>
</reference>
<keyword evidence="2" id="KW-1185">Reference proteome</keyword>
<protein>
    <submittedName>
        <fullName evidence="1">Uncharacterized protein</fullName>
    </submittedName>
</protein>
<gene>
    <name evidence="1" type="ORF">V5O48_017144</name>
</gene>
<feature type="non-terminal residue" evidence="1">
    <location>
        <position position="83"/>
    </location>
</feature>
<evidence type="ECO:0000313" key="1">
    <source>
        <dbReference type="EMBL" id="KAL0564889.1"/>
    </source>
</evidence>
<name>A0ABR3EPT3_9AGAR</name>
<dbReference type="EMBL" id="JBAHYK010002528">
    <property type="protein sequence ID" value="KAL0564889.1"/>
    <property type="molecule type" value="Genomic_DNA"/>
</dbReference>
<evidence type="ECO:0000313" key="2">
    <source>
        <dbReference type="Proteomes" id="UP001465976"/>
    </source>
</evidence>
<accession>A0ABR3EPT3</accession>
<comment type="caution">
    <text evidence="1">The sequence shown here is derived from an EMBL/GenBank/DDBJ whole genome shotgun (WGS) entry which is preliminary data.</text>
</comment>
<proteinExistence type="predicted"/>
<dbReference type="Proteomes" id="UP001465976">
    <property type="component" value="Unassembled WGS sequence"/>
</dbReference>
<sequence length="83" mass="9605">MTNIQIPPCEDIHEGCWLLLQGSQPGVYYDRASMEAQEDGGLARPYQNPMDADRDYRMYWDSGMLDILNLPVVKEERWVLLEG</sequence>